<organism evidence="2 3">
    <name type="scientific">Seminavis robusta</name>
    <dbReference type="NCBI Taxonomy" id="568900"/>
    <lineage>
        <taxon>Eukaryota</taxon>
        <taxon>Sar</taxon>
        <taxon>Stramenopiles</taxon>
        <taxon>Ochrophyta</taxon>
        <taxon>Bacillariophyta</taxon>
        <taxon>Bacillariophyceae</taxon>
        <taxon>Bacillariophycidae</taxon>
        <taxon>Naviculales</taxon>
        <taxon>Naviculaceae</taxon>
        <taxon>Seminavis</taxon>
    </lineage>
</organism>
<gene>
    <name evidence="2" type="ORF">SEMRO_3019_G342190.1</name>
</gene>
<evidence type="ECO:0000313" key="2">
    <source>
        <dbReference type="EMBL" id="CAB9530735.1"/>
    </source>
</evidence>
<reference evidence="2" key="1">
    <citation type="submission" date="2020-06" db="EMBL/GenBank/DDBJ databases">
        <authorList>
            <consortium name="Plant Systems Biology data submission"/>
        </authorList>
    </citation>
    <scope>NUCLEOTIDE SEQUENCE</scope>
    <source>
        <strain evidence="2">D6</strain>
    </source>
</reference>
<keyword evidence="3" id="KW-1185">Reference proteome</keyword>
<feature type="compositionally biased region" description="Pro residues" evidence="1">
    <location>
        <begin position="121"/>
        <end position="135"/>
    </location>
</feature>
<sequence length="171" mass="18336">MQPDTQLATQVPFPPHVQPVAFPFATDSRSTIASLTTSSSPDSIVADLPIAVIPDPRNMFEPVPIHNPVMNVLHDLPEKHPFLANNILIPDVTPDDSSQASKPNLELITILREGAITPCPLAAPSPWPKPAPPGSPTSLDDPSSRQLANRSHPIIFRAQIYPDPGCPTALS</sequence>
<name>A0A9N8F4V5_9STRA</name>
<evidence type="ECO:0000313" key="3">
    <source>
        <dbReference type="Proteomes" id="UP001153069"/>
    </source>
</evidence>
<dbReference type="EMBL" id="CAICTM010003017">
    <property type="protein sequence ID" value="CAB9530735.1"/>
    <property type="molecule type" value="Genomic_DNA"/>
</dbReference>
<evidence type="ECO:0000256" key="1">
    <source>
        <dbReference type="SAM" id="MobiDB-lite"/>
    </source>
</evidence>
<dbReference type="AlphaFoldDB" id="A0A9N8F4V5"/>
<feature type="region of interest" description="Disordered" evidence="1">
    <location>
        <begin position="121"/>
        <end position="147"/>
    </location>
</feature>
<proteinExistence type="predicted"/>
<accession>A0A9N8F4V5</accession>
<comment type="caution">
    <text evidence="2">The sequence shown here is derived from an EMBL/GenBank/DDBJ whole genome shotgun (WGS) entry which is preliminary data.</text>
</comment>
<dbReference type="Proteomes" id="UP001153069">
    <property type="component" value="Unassembled WGS sequence"/>
</dbReference>
<protein>
    <submittedName>
        <fullName evidence="2">Uncharacterized protein</fullName>
    </submittedName>
</protein>